<dbReference type="NCBIfam" id="TIGR01409">
    <property type="entry name" value="TAT_signal_seq"/>
    <property type="match status" value="1"/>
</dbReference>
<dbReference type="Gene3D" id="3.40.190.10">
    <property type="entry name" value="Periplasmic binding protein-like II"/>
    <property type="match status" value="1"/>
</dbReference>
<dbReference type="InterPro" id="IPR019546">
    <property type="entry name" value="TAT_signal_bac_arc"/>
</dbReference>
<dbReference type="PANTHER" id="PTHR43649:SF17">
    <property type="entry name" value="ABC TRANSPORTER SOLUTE BINDING PROTEIN-SUGAR TRANSPORT"/>
    <property type="match status" value="1"/>
</dbReference>
<dbReference type="EMBL" id="WKQN01000006">
    <property type="protein sequence ID" value="MSC63236.1"/>
    <property type="molecule type" value="Genomic_DNA"/>
</dbReference>
<dbReference type="Pfam" id="PF12010">
    <property type="entry name" value="DUF3502"/>
    <property type="match status" value="1"/>
</dbReference>
<gene>
    <name evidence="2" type="ORF">GKD95_07790</name>
</gene>
<sequence>MRKWAAPAKCLIFHARKGVGRYMRRRTIMKKWISRRNFLKATGISAVAAGLTACGGSSSSTSSSTASGSAAASGEMPKVVMYYPLSSVQPDQEKVSKAIHDYVADKKGIDLQLEVVPNSSYDNQLNLVMAGSEQIDLALIWGRNVSSFVAKGALLPLDDLLDEYGTDIQECLGDYLQAGKVSGVTYQVPVNRSLFYQGGIVVRTDILEKYGIDPATIKSTDDLDGMFETIHAGEPDMAMMRLESTGTFVYADFDSLGDNFGVLMNYGQDNEIRDLFASDEFRIECEKHREWFKKGWIASDILTTSDTAAEQIKAGKLLGFYGTVGPGTAQDKTNQCGRDMTVIPLNTVFSYTTKVNTFGWGLLNNSKNPEAAMQVLDMMYSDPTFLNMLDWGLEGVHYKLKEGSDRIITFADGVDASTSGYFHNWSFAFGDQLSAYFWDGTEEDFPEQVRAMNESAMLSKAMGFAYDVTPVKTEYTAVTNVCDQYLNALAYGCIDIDDNLPKFLKELESAGLQKIIDEKAAQFADWKKENGVS</sequence>
<protein>
    <submittedName>
        <fullName evidence="2">Extracellular solute-binding protein</fullName>
    </submittedName>
</protein>
<feature type="domain" description="DUF3502" evidence="1">
    <location>
        <begin position="461"/>
        <end position="528"/>
    </location>
</feature>
<dbReference type="Proteomes" id="UP000461506">
    <property type="component" value="Unassembled WGS sequence"/>
</dbReference>
<dbReference type="AlphaFoldDB" id="A0A844DPB5"/>
<dbReference type="SUPFAM" id="SSF53850">
    <property type="entry name" value="Periplasmic binding protein-like II"/>
    <property type="match status" value="1"/>
</dbReference>
<dbReference type="PANTHER" id="PTHR43649">
    <property type="entry name" value="ARABINOSE-BINDING PROTEIN-RELATED"/>
    <property type="match status" value="1"/>
</dbReference>
<dbReference type="InterPro" id="IPR050490">
    <property type="entry name" value="Bact_solute-bd_prot1"/>
</dbReference>
<organism evidence="2 3">
    <name type="scientific">Faecalibacterium prausnitzii</name>
    <dbReference type="NCBI Taxonomy" id="853"/>
    <lineage>
        <taxon>Bacteria</taxon>
        <taxon>Bacillati</taxon>
        <taxon>Bacillota</taxon>
        <taxon>Clostridia</taxon>
        <taxon>Eubacteriales</taxon>
        <taxon>Oscillospiraceae</taxon>
        <taxon>Faecalibacterium</taxon>
    </lineage>
</organism>
<dbReference type="InterPro" id="IPR022627">
    <property type="entry name" value="DUF3502"/>
</dbReference>
<evidence type="ECO:0000313" key="3">
    <source>
        <dbReference type="Proteomes" id="UP000461506"/>
    </source>
</evidence>
<name>A0A844DPB5_9FIRM</name>
<evidence type="ECO:0000313" key="2">
    <source>
        <dbReference type="EMBL" id="MSC63236.1"/>
    </source>
</evidence>
<dbReference type="PROSITE" id="PS51318">
    <property type="entry name" value="TAT"/>
    <property type="match status" value="1"/>
</dbReference>
<evidence type="ECO:0000259" key="1">
    <source>
        <dbReference type="Pfam" id="PF12010"/>
    </source>
</evidence>
<dbReference type="InterPro" id="IPR006059">
    <property type="entry name" value="SBP"/>
</dbReference>
<dbReference type="Pfam" id="PF01547">
    <property type="entry name" value="SBP_bac_1"/>
    <property type="match status" value="1"/>
</dbReference>
<reference evidence="2 3" key="1">
    <citation type="journal article" date="2019" name="Nat. Med.">
        <title>A library of human gut bacterial isolates paired with longitudinal multiomics data enables mechanistic microbiome research.</title>
        <authorList>
            <person name="Poyet M."/>
            <person name="Groussin M."/>
            <person name="Gibbons S.M."/>
            <person name="Avila-Pacheco J."/>
            <person name="Jiang X."/>
            <person name="Kearney S.M."/>
            <person name="Perrotta A.R."/>
            <person name="Berdy B."/>
            <person name="Zhao S."/>
            <person name="Lieberman T.D."/>
            <person name="Swanson P.K."/>
            <person name="Smith M."/>
            <person name="Roesemann S."/>
            <person name="Alexander J.E."/>
            <person name="Rich S.A."/>
            <person name="Livny J."/>
            <person name="Vlamakis H."/>
            <person name="Clish C."/>
            <person name="Bullock K."/>
            <person name="Deik A."/>
            <person name="Scott J."/>
            <person name="Pierce K.A."/>
            <person name="Xavier R.J."/>
            <person name="Alm E.J."/>
        </authorList>
    </citation>
    <scope>NUCLEOTIDE SEQUENCE [LARGE SCALE GENOMIC DNA]</scope>
    <source>
        <strain evidence="2 3">BIOML-A1</strain>
    </source>
</reference>
<comment type="caution">
    <text evidence="2">The sequence shown here is derived from an EMBL/GenBank/DDBJ whole genome shotgun (WGS) entry which is preliminary data.</text>
</comment>
<accession>A0A844DPB5</accession>
<dbReference type="InterPro" id="IPR006311">
    <property type="entry name" value="TAT_signal"/>
</dbReference>
<proteinExistence type="predicted"/>